<dbReference type="SUPFAM" id="SSF159888">
    <property type="entry name" value="YdhG-like"/>
    <property type="match status" value="1"/>
</dbReference>
<protein>
    <submittedName>
        <fullName evidence="2">Uncharacterized protein YdhG (YjbR/CyaY superfamily)</fullName>
    </submittedName>
</protein>
<organism evidence="2 3">
    <name type="scientific">Amnibacterium kyonggiense</name>
    <dbReference type="NCBI Taxonomy" id="595671"/>
    <lineage>
        <taxon>Bacteria</taxon>
        <taxon>Bacillati</taxon>
        <taxon>Actinomycetota</taxon>
        <taxon>Actinomycetes</taxon>
        <taxon>Micrococcales</taxon>
        <taxon>Microbacteriaceae</taxon>
        <taxon>Amnibacterium</taxon>
    </lineage>
</organism>
<dbReference type="AlphaFoldDB" id="A0A4R7FT68"/>
<evidence type="ECO:0000313" key="2">
    <source>
        <dbReference type="EMBL" id="TDS81077.1"/>
    </source>
</evidence>
<evidence type="ECO:0000259" key="1">
    <source>
        <dbReference type="Pfam" id="PF08818"/>
    </source>
</evidence>
<accession>A0A4R7FT68</accession>
<dbReference type="Gene3D" id="3.90.1150.200">
    <property type="match status" value="1"/>
</dbReference>
<proteinExistence type="predicted"/>
<keyword evidence="3" id="KW-1185">Reference proteome</keyword>
<dbReference type="Proteomes" id="UP000295344">
    <property type="component" value="Unassembled WGS sequence"/>
</dbReference>
<dbReference type="EMBL" id="SOAM01000001">
    <property type="protein sequence ID" value="TDS81077.1"/>
    <property type="molecule type" value="Genomic_DNA"/>
</dbReference>
<dbReference type="InterPro" id="IPR014922">
    <property type="entry name" value="YdhG-like"/>
</dbReference>
<dbReference type="Pfam" id="PF08818">
    <property type="entry name" value="DUF1801"/>
    <property type="match status" value="1"/>
</dbReference>
<comment type="caution">
    <text evidence="2">The sequence shown here is derived from an EMBL/GenBank/DDBJ whole genome shotgun (WGS) entry which is preliminary data.</text>
</comment>
<feature type="domain" description="YdhG-like" evidence="1">
    <location>
        <begin position="27"/>
        <end position="119"/>
    </location>
</feature>
<evidence type="ECO:0000313" key="3">
    <source>
        <dbReference type="Proteomes" id="UP000295344"/>
    </source>
</evidence>
<gene>
    <name evidence="2" type="ORF">CLV52_1651</name>
</gene>
<reference evidence="2 3" key="1">
    <citation type="submission" date="2019-03" db="EMBL/GenBank/DDBJ databases">
        <title>Genomic Encyclopedia of Archaeal and Bacterial Type Strains, Phase II (KMG-II): from individual species to whole genera.</title>
        <authorList>
            <person name="Goeker M."/>
        </authorList>
    </citation>
    <scope>NUCLEOTIDE SEQUENCE [LARGE SCALE GENOMIC DNA]</scope>
    <source>
        <strain evidence="2 3">DSM 24782</strain>
    </source>
</reference>
<sequence length="125" mass="13637">MSSRVCEPPCVSAAEIDAYLSSLPELQRSTLEEVRRRILEIVPDAEQGMSYGVPAFRVGGRTIAGFAAFTNHLSYLPHSGSVLKTLEGELGDRKRTKSALHFPPGEPLPPTLIRHLIEAKLRATG</sequence>
<name>A0A4R7FT68_9MICO</name>